<feature type="non-terminal residue" evidence="3">
    <location>
        <position position="1"/>
    </location>
</feature>
<dbReference type="VEuPathDB" id="VectorBase:ISCI023012"/>
<dbReference type="EMBL" id="ABJB010104346">
    <property type="status" value="NOT_ANNOTATED_CDS"/>
    <property type="molecule type" value="Genomic_DNA"/>
</dbReference>
<dbReference type="PANTHER" id="PTHR11475:SF143">
    <property type="entry name" value="PUTATIVE-RELATED"/>
    <property type="match status" value="1"/>
</dbReference>
<feature type="non-terminal residue" evidence="3">
    <location>
        <position position="332"/>
    </location>
</feature>
<dbReference type="EMBL" id="ABJB010578045">
    <property type="status" value="NOT_ANNOTATED_CDS"/>
    <property type="molecule type" value="Genomic_DNA"/>
</dbReference>
<dbReference type="GO" id="GO:0020037">
    <property type="term" value="F:heme binding"/>
    <property type="evidence" value="ECO:0007669"/>
    <property type="project" value="InterPro"/>
</dbReference>
<dbReference type="OrthoDB" id="823504at2759"/>
<dbReference type="VEuPathDB" id="VectorBase:ISCP_021658"/>
<dbReference type="InterPro" id="IPR010255">
    <property type="entry name" value="Haem_peroxidase_sf"/>
</dbReference>
<dbReference type="VEuPathDB" id="VectorBase:ISCW018825"/>
<dbReference type="Gene3D" id="1.10.640.10">
    <property type="entry name" value="Haem peroxidase domain superfamily, animal type"/>
    <property type="match status" value="1"/>
</dbReference>
<gene>
    <name evidence="3" type="ORF">IscW_ISCW018825</name>
</gene>
<dbReference type="GO" id="GO:0140825">
    <property type="term" value="F:lactoperoxidase activity"/>
    <property type="evidence" value="ECO:0007669"/>
    <property type="project" value="UniProtKB-EC"/>
</dbReference>
<dbReference type="EnsemblMetazoa" id="ISCW018825-RA">
    <property type="protein sequence ID" value="ISCW018825-PA"/>
    <property type="gene ID" value="ISCW018825"/>
</dbReference>
<dbReference type="PROSITE" id="PS50292">
    <property type="entry name" value="PEROXIDASE_3"/>
    <property type="match status" value="1"/>
</dbReference>
<keyword evidence="5" id="KW-1185">Reference proteome</keyword>
<dbReference type="PaxDb" id="6945-B7PQ37"/>
<sequence>PFPFFVLHALPDVASPRTKGKSGQELPNARLVSNAIRGAPPDPLRRSPGRHTNLFMAFGQLVDHDIALTPDVRGPNNSLLQCCGDQVSPDCFPVRVSDDDPFFGPLNVKCLNVVRSSGCTDCTGFHERRFVNQQTAYLDASHVYGTSAAALATLRDKSQPEFLLLPNGILPPSLNPTEDGCSDPSSSQFCFRAGDGRVNQQPGIASLHILYARQHNRLAKELGRTHPDWDKETVFQEARRILVAQHQHIIYREFVPEMLGYRRSAALGLDNPWERTQYEPSRDASILVEFTTAAFRFGHGLIEDFTLVDCRGAVTAYPLSDRFFQVQDLYQK</sequence>
<dbReference type="AlphaFoldDB" id="B7PQ37"/>
<dbReference type="GO" id="GO:0046872">
    <property type="term" value="F:metal ion binding"/>
    <property type="evidence" value="ECO:0007669"/>
    <property type="project" value="UniProtKB-KW"/>
</dbReference>
<keyword evidence="2" id="KW-0408">Iron</keyword>
<dbReference type="SUPFAM" id="SSF48113">
    <property type="entry name" value="Heme-dependent peroxidases"/>
    <property type="match status" value="1"/>
</dbReference>
<dbReference type="GO" id="GO:0006979">
    <property type="term" value="P:response to oxidative stress"/>
    <property type="evidence" value="ECO:0007669"/>
    <property type="project" value="InterPro"/>
</dbReference>
<dbReference type="PANTHER" id="PTHR11475">
    <property type="entry name" value="OXIDASE/PEROXIDASE"/>
    <property type="match status" value="1"/>
</dbReference>
<evidence type="ECO:0000313" key="5">
    <source>
        <dbReference type="Proteomes" id="UP000001555"/>
    </source>
</evidence>
<accession>B7PQ37</accession>
<keyword evidence="2" id="KW-0479">Metal-binding</keyword>
<dbReference type="GO" id="GO:0004601">
    <property type="term" value="F:peroxidase activity"/>
    <property type="evidence" value="ECO:0000318"/>
    <property type="project" value="GO_Central"/>
</dbReference>
<dbReference type="EMBL" id="ABJB010358850">
    <property type="status" value="NOT_ANNOTATED_CDS"/>
    <property type="molecule type" value="Genomic_DNA"/>
</dbReference>
<reference evidence="3 5" key="1">
    <citation type="submission" date="2008-03" db="EMBL/GenBank/DDBJ databases">
        <title>Annotation of Ixodes scapularis.</title>
        <authorList>
            <consortium name="Ixodes scapularis Genome Project Consortium"/>
            <person name="Caler E."/>
            <person name="Hannick L.I."/>
            <person name="Bidwell S."/>
            <person name="Joardar V."/>
            <person name="Thiagarajan M."/>
            <person name="Amedeo P."/>
            <person name="Galinsky K.J."/>
            <person name="Schobel S."/>
            <person name="Inman J."/>
            <person name="Hostetler J."/>
            <person name="Miller J."/>
            <person name="Hammond M."/>
            <person name="Megy K."/>
            <person name="Lawson D."/>
            <person name="Kodira C."/>
            <person name="Sutton G."/>
            <person name="Meyer J."/>
            <person name="Hill C.A."/>
            <person name="Birren B."/>
            <person name="Nene V."/>
            <person name="Collins F."/>
            <person name="Alarcon-Chaidez F."/>
            <person name="Wikel S."/>
            <person name="Strausberg R."/>
        </authorList>
    </citation>
    <scope>NUCLEOTIDE SEQUENCE [LARGE SCALE GENOMIC DNA]</scope>
    <source>
        <strain evidence="5">Wikel</strain>
        <strain evidence="3">Wikel colony</strain>
    </source>
</reference>
<name>B7PQ37_IXOSC</name>
<dbReference type="EMBL" id="ABJB010711752">
    <property type="status" value="NOT_ANNOTATED_CDS"/>
    <property type="molecule type" value="Genomic_DNA"/>
</dbReference>
<organism>
    <name type="scientific">Ixodes scapularis</name>
    <name type="common">Black-legged tick</name>
    <name type="synonym">Deer tick</name>
    <dbReference type="NCBI Taxonomy" id="6945"/>
    <lineage>
        <taxon>Eukaryota</taxon>
        <taxon>Metazoa</taxon>
        <taxon>Ecdysozoa</taxon>
        <taxon>Arthropoda</taxon>
        <taxon>Chelicerata</taxon>
        <taxon>Arachnida</taxon>
        <taxon>Acari</taxon>
        <taxon>Parasitiformes</taxon>
        <taxon>Ixodida</taxon>
        <taxon>Ixodoidea</taxon>
        <taxon>Ixodidae</taxon>
        <taxon>Ixodinae</taxon>
        <taxon>Ixodes</taxon>
    </lineage>
</organism>
<dbReference type="Pfam" id="PF03098">
    <property type="entry name" value="An_peroxidase"/>
    <property type="match status" value="1"/>
</dbReference>
<keyword evidence="3" id="KW-0560">Oxidoreductase</keyword>
<dbReference type="EC" id="1.11.1.7" evidence="3"/>
<dbReference type="PRINTS" id="PR00457">
    <property type="entry name" value="ANPEROXIDASE"/>
</dbReference>
<evidence type="ECO:0000313" key="3">
    <source>
        <dbReference type="EMBL" id="EEC08709.1"/>
    </source>
</evidence>
<dbReference type="HOGENOM" id="CLU_928163_0_0_1"/>
<dbReference type="InterPro" id="IPR037120">
    <property type="entry name" value="Haem_peroxidase_sf_animal"/>
</dbReference>
<protein>
    <submittedName>
        <fullName evidence="3 4">Oxidase/peroxidase, putative</fullName>
        <ecNumber evidence="3">1.11.1.7</ecNumber>
    </submittedName>
</protein>
<reference evidence="4" key="2">
    <citation type="submission" date="2020-05" db="UniProtKB">
        <authorList>
            <consortium name="EnsemblMetazoa"/>
        </authorList>
    </citation>
    <scope>IDENTIFICATION</scope>
    <source>
        <strain evidence="4">wikel</strain>
    </source>
</reference>
<evidence type="ECO:0000256" key="1">
    <source>
        <dbReference type="ARBA" id="ARBA00022559"/>
    </source>
</evidence>
<keyword evidence="1 3" id="KW-0575">Peroxidase</keyword>
<dbReference type="STRING" id="6945.B7PQ37"/>
<keyword evidence="2" id="KW-0349">Heme</keyword>
<feature type="binding site" description="axial binding residue" evidence="2">
    <location>
        <position position="299"/>
    </location>
    <ligand>
        <name>heme b</name>
        <dbReference type="ChEBI" id="CHEBI:60344"/>
    </ligand>
    <ligandPart>
        <name>Fe</name>
        <dbReference type="ChEBI" id="CHEBI:18248"/>
    </ligandPart>
</feature>
<evidence type="ECO:0000313" key="4">
    <source>
        <dbReference type="EnsemblMetazoa" id="ISCW018825-PA"/>
    </source>
</evidence>
<dbReference type="EMBL" id="DS762500">
    <property type="protein sequence ID" value="EEC08709.1"/>
    <property type="molecule type" value="Genomic_DNA"/>
</dbReference>
<proteinExistence type="predicted"/>
<dbReference type="Proteomes" id="UP000001555">
    <property type="component" value="Unassembled WGS sequence"/>
</dbReference>
<evidence type="ECO:0000256" key="2">
    <source>
        <dbReference type="PIRSR" id="PIRSR619791-2"/>
    </source>
</evidence>
<dbReference type="InterPro" id="IPR019791">
    <property type="entry name" value="Haem_peroxidase_animal"/>
</dbReference>
<dbReference type="EMBL" id="ABJB010669728">
    <property type="status" value="NOT_ANNOTATED_CDS"/>
    <property type="molecule type" value="Genomic_DNA"/>
</dbReference>